<evidence type="ECO:0000313" key="2">
    <source>
        <dbReference type="EMBL" id="KAH9316498.1"/>
    </source>
</evidence>
<evidence type="ECO:0000313" key="3">
    <source>
        <dbReference type="Proteomes" id="UP000824469"/>
    </source>
</evidence>
<accession>A0AA38G7J3</accession>
<reference evidence="2 3" key="1">
    <citation type="journal article" date="2021" name="Nat. Plants">
        <title>The Taxus genome provides insights into paclitaxel biosynthesis.</title>
        <authorList>
            <person name="Xiong X."/>
            <person name="Gou J."/>
            <person name="Liao Q."/>
            <person name="Li Y."/>
            <person name="Zhou Q."/>
            <person name="Bi G."/>
            <person name="Li C."/>
            <person name="Du R."/>
            <person name="Wang X."/>
            <person name="Sun T."/>
            <person name="Guo L."/>
            <person name="Liang H."/>
            <person name="Lu P."/>
            <person name="Wu Y."/>
            <person name="Zhang Z."/>
            <person name="Ro D.K."/>
            <person name="Shang Y."/>
            <person name="Huang S."/>
            <person name="Yan J."/>
        </authorList>
    </citation>
    <scope>NUCLEOTIDE SEQUENCE [LARGE SCALE GENOMIC DNA]</scope>
    <source>
        <strain evidence="2">Ta-2019</strain>
    </source>
</reference>
<organism evidence="2 3">
    <name type="scientific">Taxus chinensis</name>
    <name type="common">Chinese yew</name>
    <name type="synonym">Taxus wallichiana var. chinensis</name>
    <dbReference type="NCBI Taxonomy" id="29808"/>
    <lineage>
        <taxon>Eukaryota</taxon>
        <taxon>Viridiplantae</taxon>
        <taxon>Streptophyta</taxon>
        <taxon>Embryophyta</taxon>
        <taxon>Tracheophyta</taxon>
        <taxon>Spermatophyta</taxon>
        <taxon>Pinopsida</taxon>
        <taxon>Pinidae</taxon>
        <taxon>Conifers II</taxon>
        <taxon>Cupressales</taxon>
        <taxon>Taxaceae</taxon>
        <taxon>Taxus</taxon>
    </lineage>
</organism>
<evidence type="ECO:0000256" key="1">
    <source>
        <dbReference type="SAM" id="MobiDB-lite"/>
    </source>
</evidence>
<sequence length="79" mass="8909">PTPYKDIPRKGYVPNKSRLAGALTRIAIEVAPATNSKCDVIEERDDEVKVIKVDKEDPESRTSKLDIKDPEGEINNHFF</sequence>
<feature type="region of interest" description="Disordered" evidence="1">
    <location>
        <begin position="55"/>
        <end position="79"/>
    </location>
</feature>
<comment type="caution">
    <text evidence="2">The sequence shown here is derived from an EMBL/GenBank/DDBJ whole genome shotgun (WGS) entry which is preliminary data.</text>
</comment>
<dbReference type="Proteomes" id="UP000824469">
    <property type="component" value="Unassembled WGS sequence"/>
</dbReference>
<keyword evidence="3" id="KW-1185">Reference proteome</keyword>
<feature type="non-terminal residue" evidence="2">
    <location>
        <position position="79"/>
    </location>
</feature>
<feature type="non-terminal residue" evidence="2">
    <location>
        <position position="1"/>
    </location>
</feature>
<dbReference type="EMBL" id="JAHRHJ020000005">
    <property type="protein sequence ID" value="KAH9316498.1"/>
    <property type="molecule type" value="Genomic_DNA"/>
</dbReference>
<proteinExistence type="predicted"/>
<feature type="compositionally biased region" description="Basic and acidic residues" evidence="1">
    <location>
        <begin position="55"/>
        <end position="71"/>
    </location>
</feature>
<gene>
    <name evidence="2" type="ORF">KI387_025125</name>
</gene>
<protein>
    <submittedName>
        <fullName evidence="2">Uncharacterized protein</fullName>
    </submittedName>
</protein>
<dbReference type="AlphaFoldDB" id="A0AA38G7J3"/>
<name>A0AA38G7J3_TAXCH</name>